<evidence type="ECO:0000256" key="6">
    <source>
        <dbReference type="SAM" id="SignalP"/>
    </source>
</evidence>
<dbReference type="STRING" id="696762.PFRI_07870"/>
<keyword evidence="8" id="KW-1185">Reference proteome</keyword>
<organism evidence="7 8">
    <name type="scientific">Planktotalea frisia</name>
    <dbReference type="NCBI Taxonomy" id="696762"/>
    <lineage>
        <taxon>Bacteria</taxon>
        <taxon>Pseudomonadati</taxon>
        <taxon>Pseudomonadota</taxon>
        <taxon>Alphaproteobacteria</taxon>
        <taxon>Rhodobacterales</taxon>
        <taxon>Paracoccaceae</taxon>
        <taxon>Planktotalea</taxon>
    </lineage>
</organism>
<dbReference type="InterPro" id="IPR010583">
    <property type="entry name" value="MipA"/>
</dbReference>
<comment type="subcellular location">
    <subcellularLocation>
        <location evidence="1">Cell outer membrane</location>
    </subcellularLocation>
</comment>
<evidence type="ECO:0000256" key="1">
    <source>
        <dbReference type="ARBA" id="ARBA00004442"/>
    </source>
</evidence>
<dbReference type="Proteomes" id="UP000184514">
    <property type="component" value="Unassembled WGS sequence"/>
</dbReference>
<evidence type="ECO:0000313" key="8">
    <source>
        <dbReference type="Proteomes" id="UP000184514"/>
    </source>
</evidence>
<protein>
    <submittedName>
        <fullName evidence="7">MltA-interacting protein MipA</fullName>
    </submittedName>
</protein>
<proteinExistence type="inferred from homology"/>
<evidence type="ECO:0000256" key="4">
    <source>
        <dbReference type="ARBA" id="ARBA00023136"/>
    </source>
</evidence>
<keyword evidence="4" id="KW-0472">Membrane</keyword>
<dbReference type="RefSeq" id="WP_072629447.1">
    <property type="nucleotide sequence ID" value="NZ_MLCB01000068.1"/>
</dbReference>
<sequence>MYKTSLSGGLFAAFVSIPVISQAQATLGAGLIAVPQFEGSSDYRIMAVPSLSFSNEKISVRTVGPGIEMDLLSSRAVDVGPILRYNFGREDSNIDNAQVSALPDIAAGIEFGGYAQVNFPVGGFKTFLSPRVSAVQGVQGGASGTQFEASLGLLRLQGDWTLGARAATTYADGQYMNTNFGVGAGRASGLAAFNASAGIKDAGLSVFANYKINDRVSLTGVAGYKVLMGDAASSPIVSVAGQKEQMFLSLSVGFNF</sequence>
<evidence type="ECO:0000256" key="5">
    <source>
        <dbReference type="ARBA" id="ARBA00023237"/>
    </source>
</evidence>
<accession>A0A1L9P0I8</accession>
<dbReference type="PANTHER" id="PTHR38776:SF1">
    <property type="entry name" value="MLTA-INTERACTING PROTEIN-RELATED"/>
    <property type="match status" value="1"/>
</dbReference>
<dbReference type="Pfam" id="PF06629">
    <property type="entry name" value="MipA"/>
    <property type="match status" value="1"/>
</dbReference>
<name>A0A1L9P0I8_9RHOB</name>
<reference evidence="7 8" key="1">
    <citation type="submission" date="2016-10" db="EMBL/GenBank/DDBJ databases">
        <title>Genome sequence of Planktotalea frisia SH6-1.</title>
        <authorList>
            <person name="Poehlein A."/>
            <person name="Bakenhus I."/>
            <person name="Voget S."/>
            <person name="Brinkhoff T."/>
            <person name="Simon M."/>
        </authorList>
    </citation>
    <scope>NUCLEOTIDE SEQUENCE [LARGE SCALE GENOMIC DNA]</scope>
    <source>
        <strain evidence="7 8">SH6-1</strain>
    </source>
</reference>
<comment type="similarity">
    <text evidence="2">Belongs to the MipA/OmpV family.</text>
</comment>
<dbReference type="AlphaFoldDB" id="A0A1L9P0I8"/>
<keyword evidence="5" id="KW-0998">Cell outer membrane</keyword>
<dbReference type="EMBL" id="MLCB01000068">
    <property type="protein sequence ID" value="OJI94982.1"/>
    <property type="molecule type" value="Genomic_DNA"/>
</dbReference>
<evidence type="ECO:0000256" key="3">
    <source>
        <dbReference type="ARBA" id="ARBA00022729"/>
    </source>
</evidence>
<evidence type="ECO:0000256" key="2">
    <source>
        <dbReference type="ARBA" id="ARBA00005722"/>
    </source>
</evidence>
<keyword evidence="3 6" id="KW-0732">Signal</keyword>
<comment type="caution">
    <text evidence="7">The sequence shown here is derived from an EMBL/GenBank/DDBJ whole genome shotgun (WGS) entry which is preliminary data.</text>
</comment>
<gene>
    <name evidence="7" type="ORF">PFRI_07870</name>
</gene>
<feature type="signal peptide" evidence="6">
    <location>
        <begin position="1"/>
        <end position="25"/>
    </location>
</feature>
<dbReference type="GO" id="GO:0009279">
    <property type="term" value="C:cell outer membrane"/>
    <property type="evidence" value="ECO:0007669"/>
    <property type="project" value="UniProtKB-SubCell"/>
</dbReference>
<evidence type="ECO:0000313" key="7">
    <source>
        <dbReference type="EMBL" id="OJI94982.1"/>
    </source>
</evidence>
<dbReference type="OrthoDB" id="5462484at2"/>
<dbReference type="PANTHER" id="PTHR38776">
    <property type="entry name" value="MLTA-INTERACTING PROTEIN-RELATED"/>
    <property type="match status" value="1"/>
</dbReference>
<feature type="chain" id="PRO_5012024525" evidence="6">
    <location>
        <begin position="26"/>
        <end position="256"/>
    </location>
</feature>